<dbReference type="Pfam" id="PF23085">
    <property type="entry name" value="RRM_PARP14_3"/>
    <property type="match status" value="5"/>
</dbReference>
<reference evidence="8" key="1">
    <citation type="submission" date="2022-03" db="EMBL/GenBank/DDBJ databases">
        <authorList>
            <person name="Martin C."/>
        </authorList>
    </citation>
    <scope>NUCLEOTIDE SEQUENCE</scope>
</reference>
<dbReference type="SUPFAM" id="SSF117839">
    <property type="entry name" value="WWE domain"/>
    <property type="match status" value="1"/>
</dbReference>
<dbReference type="Gene3D" id="3.30.70.330">
    <property type="match status" value="5"/>
</dbReference>
<keyword evidence="2" id="KW-0328">Glycosyltransferase</keyword>
<dbReference type="GO" id="GO:0005737">
    <property type="term" value="C:cytoplasm"/>
    <property type="evidence" value="ECO:0007669"/>
    <property type="project" value="TreeGrafter"/>
</dbReference>
<dbReference type="PROSITE" id="PS51154">
    <property type="entry name" value="MACRO"/>
    <property type="match status" value="3"/>
</dbReference>
<dbReference type="GO" id="GO:1990404">
    <property type="term" value="F:NAD+-protein mono-ADP-ribosyltransferase activity"/>
    <property type="evidence" value="ECO:0007669"/>
    <property type="project" value="TreeGrafter"/>
</dbReference>
<keyword evidence="3" id="KW-0808">Transferase</keyword>
<evidence type="ECO:0000313" key="9">
    <source>
        <dbReference type="Proteomes" id="UP000749559"/>
    </source>
</evidence>
<dbReference type="GO" id="GO:0005634">
    <property type="term" value="C:nucleus"/>
    <property type="evidence" value="ECO:0007669"/>
    <property type="project" value="UniProtKB-SubCell"/>
</dbReference>
<dbReference type="Proteomes" id="UP000749559">
    <property type="component" value="Unassembled WGS sequence"/>
</dbReference>
<dbReference type="SUPFAM" id="SSF54928">
    <property type="entry name" value="RNA-binding domain, RBD"/>
    <property type="match status" value="2"/>
</dbReference>
<dbReference type="InterPro" id="IPR004170">
    <property type="entry name" value="WWE_dom"/>
</dbReference>
<dbReference type="PANTHER" id="PTHR14453">
    <property type="entry name" value="PARP/ZINC FINGER CCCH TYPE DOMAIN CONTAINING PROTEIN"/>
    <property type="match status" value="1"/>
</dbReference>
<dbReference type="InterPro" id="IPR035979">
    <property type="entry name" value="RBD_domain_sf"/>
</dbReference>
<dbReference type="PROSITE" id="PS51059">
    <property type="entry name" value="PARP_CATALYTIC"/>
    <property type="match status" value="1"/>
</dbReference>
<name>A0A8J1XFW6_OWEFU</name>
<dbReference type="Pfam" id="PF00644">
    <property type="entry name" value="PARP"/>
    <property type="match status" value="1"/>
</dbReference>
<evidence type="ECO:0000256" key="6">
    <source>
        <dbReference type="SAM" id="Coils"/>
    </source>
</evidence>
<feature type="coiled-coil region" evidence="6">
    <location>
        <begin position="273"/>
        <end position="306"/>
    </location>
</feature>
<comment type="subcellular location">
    <subcellularLocation>
        <location evidence="1">Nucleus</location>
    </subcellularLocation>
</comment>
<sequence length="2725" mass="304988">MATGASDEDRRRENVSPPSPSSSSGGFVLVDRAETASSGSINTQTKQPHEKEYNMWGSNHDDVNMAPDERNDSRNDDDVRPILSDEQPHGPIRCPGPPEIIKNTVSSWPESPNTSPFEPIQNANAQHASSIWQSPLQEHSITDIRPNQASPHSTTSDYGHLASFTNPSGQIPSALFQTPQKPPEHISGYSPHALHGSFSGIRLGEPNQHMMQGDFNGNPSYRCPGGNIGWVQPQPPPGFQGPVQPIQTFPAAQGLPTSSSQPDMMQQMIELMKSQAERQKEQDEKQQELLKQIEELKQSKSQDQLQCLLGTTEKETDTICKTPTNSEKGGDVRSSDRCCTIKVTGLKSTTTQDTVKMFFASKKRTGAKAANVKYQKGDCVAYISYDNQTVLDTVLEKHAQKRFVLDNNTLDLIEVKANAPTENDEDSEMSFGGDATPMQLTYMIKAIGLDPKTTNDTVKMFFGSKKRTGAKASNVKYQKGDCVAYISYDNQTDLDTVMEKYTSKRFVLDKRTLQLINVTSDQESDAEDSDRSIEVDVEPKKPTHTIKVTGLKAETTRDTVDMFFENSKRTGAEAKNVEYEEGDCVAFISYDNQTDLDNVLRRHAQKALKLEGKTLELKEAKVEKEVEDDKDADYVNPYEVIIGGIDLEIMTQDAITMFLTWASGDNEIKQILQCTKERHILVQFKDIIDYGLMTRNISRRRLEDVLLQLQPVPITSTIQIRRLPGNVSQDMLQFYFEHPKSGGGDIKEDGIELHQDEDYALVTFCDHKVLNKVIPREHKLAGCTLSVRPYQPHIGVLEASNDIQSYNIPDITKYKHSKPTGADKTRTIEVRGSDLDEEKLSLFFSNKKHSGGDDTAEVQVKSPKIALITYDDHKVASRVLGKQLREVFQTQIEVSASPPRKISKMEKKLNNNCIGIKGIPTSAAKETVQLFVESMSQQSDPEIHYGYEPGRALVKFQEPIDDFEPLGNFTRKRKLENCVLSLEKIFESNAIQVYNVNERTTEDCLELYFSCPKWSRGGDVEKIDLKKTEQLAIVYFMDYKVVAQVTRKQTHTLNGSKMTVRVYHAFLGPVDKDFDTSTPHLKLPEPIVIAIDPMCETFLNKYNVHLNGLQTAIQQTHGKLRAVHQEQLEVECTLTRETKGAFPLCRTWTENMNKTIKNYLEAYKCESLTVLQDVFERMDKLVKEAVNDFKEIILVRRENTGYNVFGTKGNAEAAKNKLKSVENTIVAELERERSIICEKVKNLKSWETRFLLMNRFIATLKEKFKDLETKIELSKGQRDTIILKGVPQDCTDSKLHIYELLKTAVCRSSSFPPAILNLHQQDQCRKHVMECLKTKGLEAVWEVEGEELKVFGNSQKESDAAINFIGGLVVETKIQVDRKSSQLLTNNDWKQLVTSLSEKHKGLLEIIPKANNTDVAIVSLREFSKSVKDTLTKYLDDNTILTENILCKRGFITLLQKYHKDKINSIKQKNKSAKIELKSDTAQVLLTASRRECQSAKMEIQKLIDGLQEKQVPVDESGMPKYFCSEEGGKFLLELEEKHKCVIGIGGNGPSMGAGGHLAARETHVNARHNARHQRVFERNPQHVVESTSVDNDDLAEGFEISADADSDSLIVNGGIKITLVRGQIIDQKVDILVNSVDHSLDLSKGKVSASLLRVAGNELQKECKEKYPNGIKYGEIAATKAYNLQCKGVYHGPCKGYKDPECEKIISKLIQNALSRTATKQHSSIAFPALGSGNLGVPKPMVAKWMYREVMDFAKTDGEGSSIQNVTFVVYDKDMETIQAFEHELNRLREIATRMTKPEHNDALVLSEEDEDDDNFEHVSNEYDDLSSNEEEPENPMEDSDNDSDSSADDDDDDDDDSTGNDFMQGNSQDTIMLKSGLNITLVRGEIAKQNVDVIVNSTNPQMKLNQGAVSTSLLSAAGPGLQAECKNRFPNGITPGQVAETAAQGQLYCKEIYHGVCKEWNKGNADSEKSVRQLITGCLTAADAKGYTSIAFPALGTGNLGIPRDMAAYIMYDEVRDLTEANPISNIDTVNFVVYDQDYNTIQVFEDKQSELLGGHNSSPVYASTPRKQYKSKRQSPKGAKSHKAHKRRDGRLSRQTKTSRSEPKKHKHDSIFKDFKKIEGGHQMKIGDICLQVCEGDITKSTTDAIVNSTNDQLDLGRGAVSKAIVKSGGNVIKSDCERGKDQMSDGLLLTNSGKLPCKSIIHMAVSPDEKKWKKLVEKCLKKADETKFTSITFPALGTGALGQSPGAMASMMIEGIADFTINTQAQQITLVKIFVFQKEHGKPFWGVMQNMIGKPYSPNKGFFHNLGRGVKNIISATGDFFGLTSSASPTTHMEQPAKKQILIIDIYSDNIPSIDKAEDAIKECIRNKHITKDVTNEGIAQFNDDLMRDIKQFAASYAVDCSRRHDNIRLRGVKDDVGIVSEKITDILIKIANEAREKAEREKEMADAKTLAKTVQWCYTDVDGTDKKYDPITNRNIENAYNAKKKHFDYKRKNGTPSRITFDNGDMKDTEYRTNKKYSVNRTTPSDDKINLPKTWTDNKGKRMITVALTNGSAEYNKVSQIFMGSIGQRNINQILRIQHPTRYRQYMITKQEMEKKNGKTFQNERTLFHGTDANSIDNINSDGFNRSYCGKNATMYGQGVYFALSAQYSDGYARQGHNGKNMYIAKVLTGQSTVGNSGMIVPPKMPGGSDRYDSVTDGGPSMYVIFHDSQAYPEYLVNYR</sequence>
<feature type="compositionally biased region" description="Polar residues" evidence="7">
    <location>
        <begin position="1861"/>
        <end position="1871"/>
    </location>
</feature>
<dbReference type="PROSITE" id="PS50918">
    <property type="entry name" value="WWE"/>
    <property type="match status" value="1"/>
</dbReference>
<proteinExistence type="predicted"/>
<dbReference type="Pfam" id="PF23084">
    <property type="entry name" value="KH_PARP14_1"/>
    <property type="match status" value="1"/>
</dbReference>
<keyword evidence="9" id="KW-1185">Reference proteome</keyword>
<gene>
    <name evidence="8" type="ORF">OFUS_LOCUS11016</name>
</gene>
<keyword evidence="5" id="KW-0539">Nucleus</keyword>
<dbReference type="InterPro" id="IPR057044">
    <property type="entry name" value="PARP14_KH_1"/>
</dbReference>
<feature type="region of interest" description="Disordered" evidence="7">
    <location>
        <begin position="1"/>
        <end position="96"/>
    </location>
</feature>
<dbReference type="InterPro" id="IPR012677">
    <property type="entry name" value="Nucleotide-bd_a/b_plait_sf"/>
</dbReference>
<feature type="compositionally biased region" description="Polar residues" evidence="7">
    <location>
        <begin position="35"/>
        <end position="46"/>
    </location>
</feature>
<dbReference type="CDD" id="cd01439">
    <property type="entry name" value="TCCD_inducible_PARP_like"/>
    <property type="match status" value="1"/>
</dbReference>
<feature type="region of interest" description="Disordered" evidence="7">
    <location>
        <begin position="2057"/>
        <end position="2112"/>
    </location>
</feature>
<dbReference type="OrthoDB" id="6159649at2759"/>
<dbReference type="InterPro" id="IPR000504">
    <property type="entry name" value="RRM_dom"/>
</dbReference>
<dbReference type="InterPro" id="IPR043472">
    <property type="entry name" value="Macro_dom-like"/>
</dbReference>
<evidence type="ECO:0000256" key="7">
    <source>
        <dbReference type="SAM" id="MobiDB-lite"/>
    </source>
</evidence>
<evidence type="ECO:0000256" key="1">
    <source>
        <dbReference type="ARBA" id="ARBA00004123"/>
    </source>
</evidence>
<organism evidence="8 9">
    <name type="scientific">Owenia fusiformis</name>
    <name type="common">Polychaete worm</name>
    <dbReference type="NCBI Taxonomy" id="6347"/>
    <lineage>
        <taxon>Eukaryota</taxon>
        <taxon>Metazoa</taxon>
        <taxon>Spiralia</taxon>
        <taxon>Lophotrochozoa</taxon>
        <taxon>Annelida</taxon>
        <taxon>Polychaeta</taxon>
        <taxon>Sedentaria</taxon>
        <taxon>Canalipalpata</taxon>
        <taxon>Sabellida</taxon>
        <taxon>Oweniida</taxon>
        <taxon>Oweniidae</taxon>
        <taxon>Owenia</taxon>
    </lineage>
</organism>
<evidence type="ECO:0000256" key="3">
    <source>
        <dbReference type="ARBA" id="ARBA00022679"/>
    </source>
</evidence>
<feature type="region of interest" description="Disordered" evidence="7">
    <location>
        <begin position="1808"/>
        <end position="1871"/>
    </location>
</feature>
<keyword evidence="4" id="KW-0520">NAD</keyword>
<dbReference type="InterPro" id="IPR012317">
    <property type="entry name" value="Poly(ADP-ribose)pol_cat_dom"/>
</dbReference>
<feature type="compositionally biased region" description="Basic residues" evidence="7">
    <location>
        <begin position="2070"/>
        <end position="2092"/>
    </location>
</feature>
<dbReference type="Gene3D" id="3.40.220.10">
    <property type="entry name" value="Leucine Aminopeptidase, subunit E, domain 1"/>
    <property type="match status" value="3"/>
</dbReference>
<dbReference type="SUPFAM" id="SSF52949">
    <property type="entry name" value="Macro domain-like"/>
    <property type="match status" value="3"/>
</dbReference>
<keyword evidence="6" id="KW-0175">Coiled coil</keyword>
<dbReference type="GO" id="GO:0003714">
    <property type="term" value="F:transcription corepressor activity"/>
    <property type="evidence" value="ECO:0007669"/>
    <property type="project" value="TreeGrafter"/>
</dbReference>
<dbReference type="Gene3D" id="3.90.228.10">
    <property type="match status" value="1"/>
</dbReference>
<evidence type="ECO:0000313" key="8">
    <source>
        <dbReference type="EMBL" id="CAH1784890.1"/>
    </source>
</evidence>
<dbReference type="PANTHER" id="PTHR14453:SF102">
    <property type="entry name" value="PROTEIN MONO-ADP-RIBOSYLTRANSFERASE PARP14-LIKE"/>
    <property type="match status" value="1"/>
</dbReference>
<protein>
    <submittedName>
        <fullName evidence="8">Uncharacterized protein</fullName>
    </submittedName>
</protein>
<feature type="compositionally biased region" description="Basic and acidic residues" evidence="7">
    <location>
        <begin position="47"/>
        <end position="80"/>
    </location>
</feature>
<feature type="compositionally biased region" description="Acidic residues" evidence="7">
    <location>
        <begin position="1823"/>
        <end position="1860"/>
    </location>
</feature>
<dbReference type="GO" id="GO:0010629">
    <property type="term" value="P:negative regulation of gene expression"/>
    <property type="evidence" value="ECO:0007669"/>
    <property type="project" value="TreeGrafter"/>
</dbReference>
<evidence type="ECO:0000256" key="2">
    <source>
        <dbReference type="ARBA" id="ARBA00022676"/>
    </source>
</evidence>
<dbReference type="Gene3D" id="3.30.720.50">
    <property type="match status" value="1"/>
</dbReference>
<dbReference type="Pfam" id="PF01661">
    <property type="entry name" value="Macro"/>
    <property type="match status" value="3"/>
</dbReference>
<dbReference type="SUPFAM" id="SSF56399">
    <property type="entry name" value="ADP-ribosylation"/>
    <property type="match status" value="1"/>
</dbReference>
<dbReference type="InterPro" id="IPR002589">
    <property type="entry name" value="Macro_dom"/>
</dbReference>
<dbReference type="SMART" id="SM00360">
    <property type="entry name" value="RRM"/>
    <property type="match status" value="5"/>
</dbReference>
<dbReference type="SMART" id="SM00506">
    <property type="entry name" value="A1pp"/>
    <property type="match status" value="3"/>
</dbReference>
<evidence type="ECO:0000256" key="4">
    <source>
        <dbReference type="ARBA" id="ARBA00023027"/>
    </source>
</evidence>
<dbReference type="InterPro" id="IPR037197">
    <property type="entry name" value="WWE_dom_sf"/>
</dbReference>
<evidence type="ECO:0000256" key="5">
    <source>
        <dbReference type="ARBA" id="ARBA00023242"/>
    </source>
</evidence>
<dbReference type="InterPro" id="IPR052056">
    <property type="entry name" value="Mono-ARTD/PARP"/>
</dbReference>
<comment type="caution">
    <text evidence="8">The sequence shown here is derived from an EMBL/GenBank/DDBJ whole genome shotgun (WGS) entry which is preliminary data.</text>
</comment>
<accession>A0A8J1XFW6</accession>
<dbReference type="GO" id="GO:0003950">
    <property type="term" value="F:NAD+ poly-ADP-ribosyltransferase activity"/>
    <property type="evidence" value="ECO:0007669"/>
    <property type="project" value="UniProtKB-UniRule"/>
</dbReference>
<dbReference type="GO" id="GO:0003723">
    <property type="term" value="F:RNA binding"/>
    <property type="evidence" value="ECO:0007669"/>
    <property type="project" value="InterPro"/>
</dbReference>
<dbReference type="GO" id="GO:0070212">
    <property type="term" value="P:protein poly-ADP-ribosylation"/>
    <property type="evidence" value="ECO:0007669"/>
    <property type="project" value="TreeGrafter"/>
</dbReference>
<dbReference type="EMBL" id="CAIIXF020000005">
    <property type="protein sequence ID" value="CAH1784890.1"/>
    <property type="molecule type" value="Genomic_DNA"/>
</dbReference>